<dbReference type="PANTHER" id="PTHR32347">
    <property type="entry name" value="EFFLUX SYSTEM COMPONENT YKNX-RELATED"/>
    <property type="match status" value="1"/>
</dbReference>
<evidence type="ECO:0000313" key="5">
    <source>
        <dbReference type="Proteomes" id="UP000650081"/>
    </source>
</evidence>
<dbReference type="InterPro" id="IPR050465">
    <property type="entry name" value="UPF0194_transport"/>
</dbReference>
<dbReference type="AlphaFoldDB" id="A0A923PNG8"/>
<dbReference type="EMBL" id="JACSIT010000108">
    <property type="protein sequence ID" value="MBC6994906.1"/>
    <property type="molecule type" value="Genomic_DNA"/>
</dbReference>
<dbReference type="Gene3D" id="2.40.30.170">
    <property type="match status" value="1"/>
</dbReference>
<keyword evidence="2" id="KW-0175">Coiled coil</keyword>
<dbReference type="Proteomes" id="UP000650081">
    <property type="component" value="Unassembled WGS sequence"/>
</dbReference>
<evidence type="ECO:0000259" key="3">
    <source>
        <dbReference type="Pfam" id="PF25954"/>
    </source>
</evidence>
<dbReference type="Pfam" id="PF25954">
    <property type="entry name" value="Beta-barrel_RND_2"/>
    <property type="match status" value="1"/>
</dbReference>
<dbReference type="InterPro" id="IPR058792">
    <property type="entry name" value="Beta-barrel_RND_2"/>
</dbReference>
<evidence type="ECO:0000256" key="1">
    <source>
        <dbReference type="ARBA" id="ARBA00004196"/>
    </source>
</evidence>
<gene>
    <name evidence="4" type="ORF">H9S92_12075</name>
</gene>
<name>A0A923PNG8_9BACT</name>
<dbReference type="PANTHER" id="PTHR32347:SF23">
    <property type="entry name" value="BLL5650 PROTEIN"/>
    <property type="match status" value="1"/>
</dbReference>
<comment type="caution">
    <text evidence="4">The sequence shown here is derived from an EMBL/GenBank/DDBJ whole genome shotgun (WGS) entry which is preliminary data.</text>
</comment>
<keyword evidence="5" id="KW-1185">Reference proteome</keyword>
<reference evidence="4" key="1">
    <citation type="submission" date="2020-08" db="EMBL/GenBank/DDBJ databases">
        <title>Lewinella bacteria from marine environments.</title>
        <authorList>
            <person name="Zhong Y."/>
        </authorList>
    </citation>
    <scope>NUCLEOTIDE SEQUENCE</scope>
    <source>
        <strain evidence="4">KCTC 42187</strain>
    </source>
</reference>
<accession>A0A923PNG8</accession>
<sequence length="135" mass="15024">MELKFRTSGSQVSELRKTYERTRRELADQFALAGTALEMSGQNYVNYSTRAAISGTVYEVLKLVGESVSTQTPVARIGSTEDFLLELLIDEVDIARVQPGQTVVVVLDAYREQTFEARITRILPHKTASPSLITL</sequence>
<evidence type="ECO:0000256" key="2">
    <source>
        <dbReference type="ARBA" id="ARBA00023054"/>
    </source>
</evidence>
<evidence type="ECO:0000313" key="4">
    <source>
        <dbReference type="EMBL" id="MBC6994906.1"/>
    </source>
</evidence>
<proteinExistence type="predicted"/>
<feature type="domain" description="CusB-like beta-barrel" evidence="3">
    <location>
        <begin position="89"/>
        <end position="125"/>
    </location>
</feature>
<comment type="subcellular location">
    <subcellularLocation>
        <location evidence="1">Cell envelope</location>
    </subcellularLocation>
</comment>
<protein>
    <submittedName>
        <fullName evidence="4">HlyD family secretion protein</fullName>
    </submittedName>
</protein>
<organism evidence="4 5">
    <name type="scientific">Neolewinella lacunae</name>
    <dbReference type="NCBI Taxonomy" id="1517758"/>
    <lineage>
        <taxon>Bacteria</taxon>
        <taxon>Pseudomonadati</taxon>
        <taxon>Bacteroidota</taxon>
        <taxon>Saprospiria</taxon>
        <taxon>Saprospirales</taxon>
        <taxon>Lewinellaceae</taxon>
        <taxon>Neolewinella</taxon>
    </lineage>
</organism>
<dbReference type="RefSeq" id="WP_187466974.1">
    <property type="nucleotide sequence ID" value="NZ_JACSIT010000108.1"/>
</dbReference>
<dbReference type="GO" id="GO:0030313">
    <property type="term" value="C:cell envelope"/>
    <property type="evidence" value="ECO:0007669"/>
    <property type="project" value="UniProtKB-SubCell"/>
</dbReference>